<sequence>MPAFRTVRRVPHSPDEMFDLVADVEKYPLFLPLCEALRIRKKEEGVARPVLVADMTIAYKIFRETFTSRVTLDRDAKKILVEYLDGPFRHLENRWTFRPREGGGSEVEFFIEWELKSRSLAMLVGSVFDRVFRRYAEAFEQRADTVYGARPALA</sequence>
<evidence type="ECO:0000313" key="4">
    <source>
        <dbReference type="Proteomes" id="UP001181622"/>
    </source>
</evidence>
<dbReference type="InterPro" id="IPR044996">
    <property type="entry name" value="COQ10-like"/>
</dbReference>
<name>A0ABU1DEC8_9HYPH</name>
<protein>
    <submittedName>
        <fullName evidence="3">Type II toxin-antitoxin system RatA family toxin</fullName>
    </submittedName>
</protein>
<evidence type="ECO:0000313" key="3">
    <source>
        <dbReference type="EMBL" id="MDR4306411.1"/>
    </source>
</evidence>
<dbReference type="PANTHER" id="PTHR12901">
    <property type="entry name" value="SPERM PROTEIN HOMOLOG"/>
    <property type="match status" value="1"/>
</dbReference>
<keyword evidence="4" id="KW-1185">Reference proteome</keyword>
<accession>A0ABU1DEC8</accession>
<gene>
    <name evidence="3" type="ORF">IHQ68_07245</name>
</gene>
<reference evidence="3" key="1">
    <citation type="submission" date="2020-10" db="EMBL/GenBank/DDBJ databases">
        <authorList>
            <person name="Abbas A."/>
            <person name="Razzaq R."/>
            <person name="Waqas M."/>
            <person name="Abbas N."/>
            <person name="Nielsen T.K."/>
            <person name="Hansen L.H."/>
            <person name="Hussain S."/>
            <person name="Shahid M."/>
        </authorList>
    </citation>
    <scope>NUCLEOTIDE SEQUENCE</scope>
    <source>
        <strain evidence="3">S14</strain>
    </source>
</reference>
<evidence type="ECO:0000259" key="2">
    <source>
        <dbReference type="Pfam" id="PF03364"/>
    </source>
</evidence>
<organism evidence="3 4">
    <name type="scientific">Chelatococcus sambhunathii</name>
    <dbReference type="NCBI Taxonomy" id="363953"/>
    <lineage>
        <taxon>Bacteria</taxon>
        <taxon>Pseudomonadati</taxon>
        <taxon>Pseudomonadota</taxon>
        <taxon>Alphaproteobacteria</taxon>
        <taxon>Hyphomicrobiales</taxon>
        <taxon>Chelatococcaceae</taxon>
        <taxon>Chelatococcus</taxon>
    </lineage>
</organism>
<dbReference type="InterPro" id="IPR023393">
    <property type="entry name" value="START-like_dom_sf"/>
</dbReference>
<comment type="caution">
    <text evidence="3">The sequence shown here is derived from an EMBL/GenBank/DDBJ whole genome shotgun (WGS) entry which is preliminary data.</text>
</comment>
<dbReference type="PANTHER" id="PTHR12901:SF10">
    <property type="entry name" value="COENZYME Q-BINDING PROTEIN COQ10, MITOCHONDRIAL"/>
    <property type="match status" value="1"/>
</dbReference>
<proteinExistence type="inferred from homology"/>
<dbReference type="SUPFAM" id="SSF55961">
    <property type="entry name" value="Bet v1-like"/>
    <property type="match status" value="1"/>
</dbReference>
<dbReference type="Gene3D" id="3.30.530.20">
    <property type="match status" value="1"/>
</dbReference>
<dbReference type="RefSeq" id="WP_309390291.1">
    <property type="nucleotide sequence ID" value="NZ_JADBEO010000012.1"/>
</dbReference>
<feature type="domain" description="Coenzyme Q-binding protein COQ10 START" evidence="2">
    <location>
        <begin position="10"/>
        <end position="140"/>
    </location>
</feature>
<dbReference type="EMBL" id="JADBEO010000012">
    <property type="protein sequence ID" value="MDR4306411.1"/>
    <property type="molecule type" value="Genomic_DNA"/>
</dbReference>
<dbReference type="Proteomes" id="UP001181622">
    <property type="component" value="Unassembled WGS sequence"/>
</dbReference>
<evidence type="ECO:0000256" key="1">
    <source>
        <dbReference type="ARBA" id="ARBA00008918"/>
    </source>
</evidence>
<dbReference type="InterPro" id="IPR005031">
    <property type="entry name" value="COQ10_START"/>
</dbReference>
<dbReference type="Pfam" id="PF03364">
    <property type="entry name" value="Polyketide_cyc"/>
    <property type="match status" value="1"/>
</dbReference>
<comment type="similarity">
    <text evidence="1">Belongs to the ribosome association toxin RatA family.</text>
</comment>
<dbReference type="CDD" id="cd07813">
    <property type="entry name" value="COQ10p_like"/>
    <property type="match status" value="1"/>
</dbReference>